<accession>A0A938BPE9</accession>
<feature type="domain" description="CstA N-terminal" evidence="9">
    <location>
        <begin position="2"/>
        <end position="180"/>
    </location>
</feature>
<comment type="subcellular location">
    <subcellularLocation>
        <location evidence="1">Cell membrane</location>
        <topology evidence="1">Multi-pass membrane protein</topology>
    </subcellularLocation>
</comment>
<evidence type="ECO:0000256" key="1">
    <source>
        <dbReference type="ARBA" id="ARBA00004651"/>
    </source>
</evidence>
<dbReference type="Proteomes" id="UP000703893">
    <property type="component" value="Unassembled WGS sequence"/>
</dbReference>
<feature type="transmembrane region" description="Helical" evidence="8">
    <location>
        <begin position="86"/>
        <end position="107"/>
    </location>
</feature>
<dbReference type="Pfam" id="PF02554">
    <property type="entry name" value="CstA"/>
    <property type="match status" value="1"/>
</dbReference>
<evidence type="ECO:0000313" key="10">
    <source>
        <dbReference type="EMBL" id="MBM3276170.1"/>
    </source>
</evidence>
<feature type="non-terminal residue" evidence="10">
    <location>
        <position position="181"/>
    </location>
</feature>
<evidence type="ECO:0000256" key="4">
    <source>
        <dbReference type="ARBA" id="ARBA00022475"/>
    </source>
</evidence>
<keyword evidence="6 8" id="KW-1133">Transmembrane helix</keyword>
<reference evidence="10 11" key="1">
    <citation type="submission" date="2019-03" db="EMBL/GenBank/DDBJ databases">
        <title>Lake Tanganyika Metagenome-Assembled Genomes (MAGs).</title>
        <authorList>
            <person name="Tran P."/>
        </authorList>
    </citation>
    <scope>NUCLEOTIDE SEQUENCE [LARGE SCALE GENOMIC DNA]</scope>
    <source>
        <strain evidence="10">K_DeepCast_65m_m2_236</strain>
    </source>
</reference>
<evidence type="ECO:0000256" key="7">
    <source>
        <dbReference type="ARBA" id="ARBA00023136"/>
    </source>
</evidence>
<protein>
    <submittedName>
        <fullName evidence="10">Carbon starvation protein A</fullName>
    </submittedName>
</protein>
<evidence type="ECO:0000256" key="6">
    <source>
        <dbReference type="ARBA" id="ARBA00022989"/>
    </source>
</evidence>
<dbReference type="GO" id="GO:0005886">
    <property type="term" value="C:plasma membrane"/>
    <property type="evidence" value="ECO:0007669"/>
    <property type="project" value="UniProtKB-SubCell"/>
</dbReference>
<dbReference type="AlphaFoldDB" id="A0A938BPE9"/>
<keyword evidence="7 8" id="KW-0472">Membrane</keyword>
<feature type="transmembrane region" description="Helical" evidence="8">
    <location>
        <begin position="158"/>
        <end position="179"/>
    </location>
</feature>
<comment type="similarity">
    <text evidence="2">Belongs to the peptide transporter carbon starvation (CstA) (TC 2.A.114) family.</text>
</comment>
<dbReference type="PANTHER" id="PTHR30252">
    <property type="entry name" value="INNER MEMBRANE PEPTIDE TRANSPORTER"/>
    <property type="match status" value="1"/>
</dbReference>
<feature type="transmembrane region" description="Helical" evidence="8">
    <location>
        <begin position="128"/>
        <end position="152"/>
    </location>
</feature>
<proteinExistence type="inferred from homology"/>
<gene>
    <name evidence="10" type="ORF">FJZ00_13535</name>
</gene>
<dbReference type="InterPro" id="IPR003706">
    <property type="entry name" value="CstA_N"/>
</dbReference>
<evidence type="ECO:0000313" key="11">
    <source>
        <dbReference type="Proteomes" id="UP000703893"/>
    </source>
</evidence>
<evidence type="ECO:0000256" key="2">
    <source>
        <dbReference type="ARBA" id="ARBA00007755"/>
    </source>
</evidence>
<keyword evidence="4" id="KW-1003">Cell membrane</keyword>
<dbReference type="GO" id="GO:0009267">
    <property type="term" value="P:cellular response to starvation"/>
    <property type="evidence" value="ECO:0007669"/>
    <property type="project" value="InterPro"/>
</dbReference>
<comment type="caution">
    <text evidence="10">The sequence shown here is derived from an EMBL/GenBank/DDBJ whole genome shotgun (WGS) entry which is preliminary data.</text>
</comment>
<keyword evidence="5 8" id="KW-0812">Transmembrane</keyword>
<sequence length="181" mass="18967">MNALWIILGVLATYAIAYRYYSAFVAAKALALDGSRECPSKTHFDGQNFVPTNRWVLFGHHFAAITGAGPLIGPVLAAQFGFLPGLLWLVIGVCLGGAVHDMVILAASVRRDGRSLAEIARRDIHPAIGVVAGIAILFIVVVALAGLGIVVVKALAGSPWGTFTIAATIPIALVMGVAMHR</sequence>
<name>A0A938BPE9_9BACT</name>
<evidence type="ECO:0000256" key="3">
    <source>
        <dbReference type="ARBA" id="ARBA00022448"/>
    </source>
</evidence>
<evidence type="ECO:0000256" key="5">
    <source>
        <dbReference type="ARBA" id="ARBA00022692"/>
    </source>
</evidence>
<dbReference type="EMBL" id="VGJX01000892">
    <property type="protein sequence ID" value="MBM3276170.1"/>
    <property type="molecule type" value="Genomic_DNA"/>
</dbReference>
<evidence type="ECO:0000259" key="9">
    <source>
        <dbReference type="Pfam" id="PF02554"/>
    </source>
</evidence>
<dbReference type="InterPro" id="IPR051605">
    <property type="entry name" value="CstA"/>
</dbReference>
<keyword evidence="3" id="KW-0813">Transport</keyword>
<organism evidence="10 11">
    <name type="scientific">Candidatus Tanganyikabacteria bacterium</name>
    <dbReference type="NCBI Taxonomy" id="2961651"/>
    <lineage>
        <taxon>Bacteria</taxon>
        <taxon>Bacillati</taxon>
        <taxon>Candidatus Sericytochromatia</taxon>
        <taxon>Candidatus Tanganyikabacteria</taxon>
    </lineage>
</organism>
<dbReference type="PANTHER" id="PTHR30252:SF3">
    <property type="entry name" value="PYRUVATE_PROTON SYMPORTER BTST"/>
    <property type="match status" value="1"/>
</dbReference>
<evidence type="ECO:0000256" key="8">
    <source>
        <dbReference type="SAM" id="Phobius"/>
    </source>
</evidence>